<dbReference type="Proteomes" id="UP000007431">
    <property type="component" value="Unassembled WGS sequence"/>
</dbReference>
<evidence type="ECO:0000256" key="5">
    <source>
        <dbReference type="ARBA" id="ARBA00023002"/>
    </source>
</evidence>
<keyword evidence="4" id="KW-0479">Metal-binding</keyword>
<evidence type="ECO:0000313" key="8">
    <source>
        <dbReference type="EMBL" id="EFI93895.1"/>
    </source>
</evidence>
<evidence type="ECO:0000256" key="7">
    <source>
        <dbReference type="ARBA" id="ARBA00023033"/>
    </source>
</evidence>
<protein>
    <recommendedName>
        <fullName evidence="10">Cytochrome P450</fullName>
    </recommendedName>
</protein>
<comment type="cofactor">
    <cofactor evidence="1">
        <name>heme</name>
        <dbReference type="ChEBI" id="CHEBI:30413"/>
    </cofactor>
</comment>
<proteinExistence type="inferred from homology"/>
<dbReference type="InterPro" id="IPR036396">
    <property type="entry name" value="Cyt_P450_sf"/>
</dbReference>
<reference evidence="8 9" key="1">
    <citation type="journal article" date="2010" name="Nat. Biotechnol.">
        <title>Genome sequence of the model mushroom Schizophyllum commune.</title>
        <authorList>
            <person name="Ohm R.A."/>
            <person name="de Jong J.F."/>
            <person name="Lugones L.G."/>
            <person name="Aerts A."/>
            <person name="Kothe E."/>
            <person name="Stajich J.E."/>
            <person name="de Vries R.P."/>
            <person name="Record E."/>
            <person name="Levasseur A."/>
            <person name="Baker S.E."/>
            <person name="Bartholomew K.A."/>
            <person name="Coutinho P.M."/>
            <person name="Erdmann S."/>
            <person name="Fowler T.J."/>
            <person name="Gathman A.C."/>
            <person name="Lombard V."/>
            <person name="Henrissat B."/>
            <person name="Knabe N."/>
            <person name="Kuees U."/>
            <person name="Lilly W.W."/>
            <person name="Lindquist E."/>
            <person name="Lucas S."/>
            <person name="Magnuson J.K."/>
            <person name="Piumi F."/>
            <person name="Raudaskoski M."/>
            <person name="Salamov A."/>
            <person name="Schmutz J."/>
            <person name="Schwarze F.W.M.R."/>
            <person name="vanKuyk P.A."/>
            <person name="Horton J.S."/>
            <person name="Grigoriev I.V."/>
            <person name="Woesten H.A.B."/>
        </authorList>
    </citation>
    <scope>NUCLEOTIDE SEQUENCE [LARGE SCALE GENOMIC DNA]</scope>
    <source>
        <strain evidence="9">H4-8 / FGSC 9210</strain>
    </source>
</reference>
<dbReference type="HOGENOM" id="CLU_001570_2_2_1"/>
<dbReference type="SUPFAM" id="SSF48264">
    <property type="entry name" value="Cytochrome P450"/>
    <property type="match status" value="1"/>
</dbReference>
<evidence type="ECO:0000256" key="3">
    <source>
        <dbReference type="ARBA" id="ARBA00022617"/>
    </source>
</evidence>
<dbReference type="OMA" id="RANHEYH"/>
<keyword evidence="5" id="KW-0560">Oxidoreductase</keyword>
<gene>
    <name evidence="8" type="ORF">SCHCODRAFT_112343</name>
</gene>
<keyword evidence="6" id="KW-0408">Iron</keyword>
<comment type="similarity">
    <text evidence="2">Belongs to the cytochrome P450 family.</text>
</comment>
<evidence type="ECO:0008006" key="10">
    <source>
        <dbReference type="Google" id="ProtNLM"/>
    </source>
</evidence>
<feature type="non-terminal residue" evidence="8">
    <location>
        <position position="311"/>
    </location>
</feature>
<name>D8QEQ8_SCHCM</name>
<evidence type="ECO:0000256" key="4">
    <source>
        <dbReference type="ARBA" id="ARBA00022723"/>
    </source>
</evidence>
<evidence type="ECO:0000256" key="6">
    <source>
        <dbReference type="ARBA" id="ARBA00023004"/>
    </source>
</evidence>
<dbReference type="PANTHER" id="PTHR46300">
    <property type="entry name" value="P450, PUTATIVE (EUROFUNG)-RELATED-RELATED"/>
    <property type="match status" value="1"/>
</dbReference>
<dbReference type="GeneID" id="9590749"/>
<sequence>MLLTSPPLIFALVFVAVYTYVRRLRRAPLPPGPRKLPFVGNLLNFPMERQWETYTAWAKEYDSDILHVEILGQSMIILNTRDACTDLLDKRSARYSGRTSLPMLTDLMGWSHALPFLPYGDKWRKSRRFIDEYINRPIGRERIFTTRSSCVHAFLRHMLNAKPDGLEDSARLLVGRIIIDMAYGFAPESENDPFIALSEAVAKAVLNAITPGRYLVNMIPALKYVPVWLPGARFKRDALRWRDQNNIMIEESYARVKEQIVSDSAAPSLVSVMLSKIWSSTEETLLKHTAGILYIAGIDTVNSLLADILAA</sequence>
<dbReference type="InterPro" id="IPR050364">
    <property type="entry name" value="Cytochrome_P450_fung"/>
</dbReference>
<dbReference type="InterPro" id="IPR001128">
    <property type="entry name" value="Cyt_P450"/>
</dbReference>
<keyword evidence="3" id="KW-0349">Heme</keyword>
<dbReference type="AlphaFoldDB" id="D8QEQ8"/>
<keyword evidence="9" id="KW-1185">Reference proteome</keyword>
<dbReference type="PANTHER" id="PTHR46300:SF7">
    <property type="entry name" value="P450, PUTATIVE (EUROFUNG)-RELATED"/>
    <property type="match status" value="1"/>
</dbReference>
<organism evidence="9">
    <name type="scientific">Schizophyllum commune (strain H4-8 / FGSC 9210)</name>
    <name type="common">Split gill fungus</name>
    <dbReference type="NCBI Taxonomy" id="578458"/>
    <lineage>
        <taxon>Eukaryota</taxon>
        <taxon>Fungi</taxon>
        <taxon>Dikarya</taxon>
        <taxon>Basidiomycota</taxon>
        <taxon>Agaricomycotina</taxon>
        <taxon>Agaricomycetes</taxon>
        <taxon>Agaricomycetidae</taxon>
        <taxon>Agaricales</taxon>
        <taxon>Schizophyllaceae</taxon>
        <taxon>Schizophyllum</taxon>
    </lineage>
</organism>
<dbReference type="EMBL" id="GL377310">
    <property type="protein sequence ID" value="EFI93895.1"/>
    <property type="molecule type" value="Genomic_DNA"/>
</dbReference>
<dbReference type="KEGG" id="scm:SCHCO_02635949"/>
<dbReference type="OrthoDB" id="2789670at2759"/>
<evidence type="ECO:0000313" key="9">
    <source>
        <dbReference type="Proteomes" id="UP000007431"/>
    </source>
</evidence>
<dbReference type="Gene3D" id="1.10.630.10">
    <property type="entry name" value="Cytochrome P450"/>
    <property type="match status" value="1"/>
</dbReference>
<dbReference type="InParanoid" id="D8QEQ8"/>
<accession>D8QEQ8</accession>
<dbReference type="GO" id="GO:0016705">
    <property type="term" value="F:oxidoreductase activity, acting on paired donors, with incorporation or reduction of molecular oxygen"/>
    <property type="evidence" value="ECO:0007669"/>
    <property type="project" value="InterPro"/>
</dbReference>
<dbReference type="GO" id="GO:0004497">
    <property type="term" value="F:monooxygenase activity"/>
    <property type="evidence" value="ECO:0007669"/>
    <property type="project" value="UniProtKB-KW"/>
</dbReference>
<evidence type="ECO:0000256" key="1">
    <source>
        <dbReference type="ARBA" id="ARBA00001971"/>
    </source>
</evidence>
<dbReference type="eggNOG" id="KOG0156">
    <property type="taxonomic scope" value="Eukaryota"/>
</dbReference>
<dbReference type="GO" id="GO:0005506">
    <property type="term" value="F:iron ion binding"/>
    <property type="evidence" value="ECO:0007669"/>
    <property type="project" value="InterPro"/>
</dbReference>
<dbReference type="GO" id="GO:0020037">
    <property type="term" value="F:heme binding"/>
    <property type="evidence" value="ECO:0007669"/>
    <property type="project" value="InterPro"/>
</dbReference>
<evidence type="ECO:0000256" key="2">
    <source>
        <dbReference type="ARBA" id="ARBA00010617"/>
    </source>
</evidence>
<keyword evidence="7" id="KW-0503">Monooxygenase</keyword>
<dbReference type="Pfam" id="PF00067">
    <property type="entry name" value="p450"/>
    <property type="match status" value="1"/>
</dbReference>
<dbReference type="VEuPathDB" id="FungiDB:SCHCODRAFT_02635949"/>